<dbReference type="Gene3D" id="1.20.120.30">
    <property type="entry name" value="Aspartate receptor, ligand-binding domain"/>
    <property type="match status" value="1"/>
</dbReference>
<evidence type="ECO:0000259" key="1">
    <source>
        <dbReference type="Pfam" id="PF13682"/>
    </source>
</evidence>
<evidence type="ECO:0000313" key="2">
    <source>
        <dbReference type="EMBL" id="CAA6800616.1"/>
    </source>
</evidence>
<feature type="domain" description="Chemoreceptor zinc-binding" evidence="1">
    <location>
        <begin position="17"/>
        <end position="81"/>
    </location>
</feature>
<dbReference type="AlphaFoldDB" id="A0A6S6SCV2"/>
<dbReference type="EMBL" id="CACVAP010000031">
    <property type="protein sequence ID" value="CAA6800616.1"/>
    <property type="molecule type" value="Genomic_DNA"/>
</dbReference>
<protein>
    <recommendedName>
        <fullName evidence="1">Chemoreceptor zinc-binding domain-containing protein</fullName>
    </recommendedName>
</protein>
<reference evidence="2" key="1">
    <citation type="submission" date="2020-01" db="EMBL/GenBank/DDBJ databases">
        <authorList>
            <person name="Meier V. D."/>
            <person name="Meier V D."/>
        </authorList>
    </citation>
    <scope>NUCLEOTIDE SEQUENCE</scope>
    <source>
        <strain evidence="2">HLG_WM_MAG_06</strain>
    </source>
</reference>
<proteinExistence type="predicted"/>
<gene>
    <name evidence="2" type="ORF">HELGO_WM12371</name>
</gene>
<dbReference type="Pfam" id="PF13682">
    <property type="entry name" value="CZB"/>
    <property type="match status" value="1"/>
</dbReference>
<sequence>MKKNEIIHKIRLARLAHVQWVQRAKSLVNGFPIKEEDIPLTPDACAFGKWFYSDGQILLAIFNETSVKDLENLHNELHEEYMSIFKIYFDISNLSFFSKLLKQGKKITKEEQNKAQLYLKSLEKVSDVLIKKLNIMETKINMADEEIFEKYS</sequence>
<accession>A0A6S6SCV2</accession>
<name>A0A6S6SCV2_9BACT</name>
<dbReference type="InterPro" id="IPR025991">
    <property type="entry name" value="Chemoreceptor_zinc-bind_dom"/>
</dbReference>
<organism evidence="2">
    <name type="scientific">uncultured Sulfurovum sp</name>
    <dbReference type="NCBI Taxonomy" id="269237"/>
    <lineage>
        <taxon>Bacteria</taxon>
        <taxon>Pseudomonadati</taxon>
        <taxon>Campylobacterota</taxon>
        <taxon>Epsilonproteobacteria</taxon>
        <taxon>Campylobacterales</taxon>
        <taxon>Sulfurovaceae</taxon>
        <taxon>Sulfurovum</taxon>
        <taxon>environmental samples</taxon>
    </lineage>
</organism>